<keyword evidence="3" id="KW-1185">Reference proteome</keyword>
<feature type="transmembrane region" description="Helical" evidence="1">
    <location>
        <begin position="78"/>
        <end position="97"/>
    </location>
</feature>
<dbReference type="KEGG" id="cmb:CSW64_05805"/>
<feature type="transmembrane region" description="Helical" evidence="1">
    <location>
        <begin position="50"/>
        <end position="71"/>
    </location>
</feature>
<dbReference type="OrthoDB" id="7629936at2"/>
<feature type="transmembrane region" description="Helical" evidence="1">
    <location>
        <begin position="129"/>
        <end position="147"/>
    </location>
</feature>
<dbReference type="RefSeq" id="WP_099621215.1">
    <property type="nucleotide sequence ID" value="NZ_CP024201.1"/>
</dbReference>
<evidence type="ECO:0000256" key="1">
    <source>
        <dbReference type="SAM" id="Phobius"/>
    </source>
</evidence>
<keyword evidence="1" id="KW-1133">Transmembrane helix</keyword>
<organism evidence="2 3">
    <name type="scientific">Caulobacter mirabilis</name>
    <dbReference type="NCBI Taxonomy" id="69666"/>
    <lineage>
        <taxon>Bacteria</taxon>
        <taxon>Pseudomonadati</taxon>
        <taxon>Pseudomonadota</taxon>
        <taxon>Alphaproteobacteria</taxon>
        <taxon>Caulobacterales</taxon>
        <taxon>Caulobacteraceae</taxon>
        <taxon>Caulobacter</taxon>
    </lineage>
</organism>
<dbReference type="Proteomes" id="UP000228945">
    <property type="component" value="Chromosome"/>
</dbReference>
<reference evidence="2 3" key="1">
    <citation type="submission" date="2017-10" db="EMBL/GenBank/DDBJ databases">
        <title>Genome sequence of Caulobacter mirabilis FWC38.</title>
        <authorList>
            <person name="Fiebig A."/>
            <person name="Crosson S."/>
        </authorList>
    </citation>
    <scope>NUCLEOTIDE SEQUENCE [LARGE SCALE GENOMIC DNA]</scope>
    <source>
        <strain evidence="2 3">FWC 38</strain>
    </source>
</reference>
<proteinExistence type="predicted"/>
<feature type="transmembrane region" description="Helical" evidence="1">
    <location>
        <begin position="5"/>
        <end position="27"/>
    </location>
</feature>
<name>A0A2D2AVC3_9CAUL</name>
<dbReference type="EMBL" id="CP024201">
    <property type="protein sequence ID" value="ATQ41959.1"/>
    <property type="molecule type" value="Genomic_DNA"/>
</dbReference>
<dbReference type="AlphaFoldDB" id="A0A2D2AVC3"/>
<evidence type="ECO:0008006" key="4">
    <source>
        <dbReference type="Google" id="ProtNLM"/>
    </source>
</evidence>
<evidence type="ECO:0000313" key="3">
    <source>
        <dbReference type="Proteomes" id="UP000228945"/>
    </source>
</evidence>
<sequence length="167" mass="17792">MMERVLSWTFGLMLAVLLFGTGIYKFVGPDPNPVFGLIAARSGIGIFEPWLRYATGVVELIAVLMVLWPATRMRGAQLGLLVALGAIVFHLTPWLGIQVPRLPELSAALAEGRTAAQIAAMNLPTDKGAMFLLALAIAGVAIASYFTEKAKQRASAPKAPRPMGAFA</sequence>
<evidence type="ECO:0000313" key="2">
    <source>
        <dbReference type="EMBL" id="ATQ41959.1"/>
    </source>
</evidence>
<protein>
    <recommendedName>
        <fullName evidence="4">DoxX family protein</fullName>
    </recommendedName>
</protein>
<accession>A0A2D2AVC3</accession>
<keyword evidence="1" id="KW-0472">Membrane</keyword>
<keyword evidence="1" id="KW-0812">Transmembrane</keyword>
<gene>
    <name evidence="2" type="ORF">CSW64_05805</name>
</gene>